<dbReference type="AlphaFoldDB" id="A0A0G4ECZ7"/>
<dbReference type="InterPro" id="IPR011009">
    <property type="entry name" value="Kinase-like_dom_sf"/>
</dbReference>
<keyword evidence="2" id="KW-1185">Reference proteome</keyword>
<proteinExistence type="predicted"/>
<reference evidence="1 2" key="1">
    <citation type="submission" date="2014-11" db="EMBL/GenBank/DDBJ databases">
        <authorList>
            <person name="Zhu J."/>
            <person name="Qi W."/>
            <person name="Song R."/>
        </authorList>
    </citation>
    <scope>NUCLEOTIDE SEQUENCE [LARGE SCALE GENOMIC DNA]</scope>
</reference>
<protein>
    <recommendedName>
        <fullName evidence="3">Protein kinase domain-containing protein</fullName>
    </recommendedName>
</protein>
<dbReference type="OrthoDB" id="2523927at2759"/>
<sequence length="295" mass="32896">MTGAMERIHVYAPIKKDEDQFSPLPSLEEFVAEEEAMIRAAIDNDTAEELKEVLTARHQLKSAEQDWEAQAAARSAEEYLFYRYGLRKEGALGSGRQGKVCRAGDYAIKVLEADHSLGGMYARPTFSMYRQRGLQHCPHIARHYFSFNTCGRTVYVMEFLQGRRQACCSRHFHGDVKADNIIVCDDRAVLIDLDHLDIDDVSVREVLLAALGIQEHIAAYIADLITPSEVSSILASQLLHQPPEELTDFIHKLFHGNSTTKECPSCSPPFRRPSPIVHGPPATPPPPAAAAFIAR</sequence>
<evidence type="ECO:0008006" key="3">
    <source>
        <dbReference type="Google" id="ProtNLM"/>
    </source>
</evidence>
<accession>A0A0G4ECZ7</accession>
<evidence type="ECO:0000313" key="2">
    <source>
        <dbReference type="Proteomes" id="UP000041254"/>
    </source>
</evidence>
<gene>
    <name evidence="1" type="ORF">Vbra_11406</name>
</gene>
<dbReference type="SUPFAM" id="SSF56112">
    <property type="entry name" value="Protein kinase-like (PK-like)"/>
    <property type="match status" value="1"/>
</dbReference>
<name>A0A0G4ECZ7_VITBC</name>
<evidence type="ECO:0000313" key="1">
    <source>
        <dbReference type="EMBL" id="CEL93870.1"/>
    </source>
</evidence>
<dbReference type="InParanoid" id="A0A0G4ECZ7"/>
<dbReference type="Proteomes" id="UP000041254">
    <property type="component" value="Unassembled WGS sequence"/>
</dbReference>
<dbReference type="VEuPathDB" id="CryptoDB:Vbra_11406"/>
<dbReference type="EMBL" id="CDMY01000198">
    <property type="protein sequence ID" value="CEL93870.1"/>
    <property type="molecule type" value="Genomic_DNA"/>
</dbReference>
<dbReference type="PhylomeDB" id="A0A0G4ECZ7"/>
<organism evidence="1 2">
    <name type="scientific">Vitrella brassicaformis (strain CCMP3155)</name>
    <dbReference type="NCBI Taxonomy" id="1169540"/>
    <lineage>
        <taxon>Eukaryota</taxon>
        <taxon>Sar</taxon>
        <taxon>Alveolata</taxon>
        <taxon>Colpodellida</taxon>
        <taxon>Vitrellaceae</taxon>
        <taxon>Vitrella</taxon>
    </lineage>
</organism>